<dbReference type="PANTHER" id="PTHR43194">
    <property type="entry name" value="HYDROLASE ALPHA/BETA FOLD FAMILY"/>
    <property type="match status" value="1"/>
</dbReference>
<evidence type="ECO:0000313" key="3">
    <source>
        <dbReference type="EMBL" id="MCP2333478.1"/>
    </source>
</evidence>
<dbReference type="InterPro" id="IPR050228">
    <property type="entry name" value="Carboxylesterase_BioH"/>
</dbReference>
<sequence length="362" mass="38771">MRPWQVVGMVGGVIGAALGGAVVGAAAQSARFAALRERGELAELGVSPADREYTVAADDGLPLAVEEIDPVGGGAEVTVVLVHGYVVDRRCWHFQRRDLPESESPRVRLVLYDQRSHGRSGRGRRDSATIEQLGRDLAAVLRVAAPTGPVVLVGHSMGGMTVMALAEQQPELFGELVRGVALVGTAAGDVGKSGLPRTLLSRRNPVTRGLGRFADWQPELLEAARRAGNHLTWGATRAVAFGDKSVDPALVNLMYDMIQATPMRVFADFVDTFTTHDRVAALSGLAHCETLVLAGDADRVTPFSHSEIIAAELPDAEFVSVAGAGHMVMLERSDLTTEALRGLIRRVVENRESHRGRQRSGR</sequence>
<dbReference type="EMBL" id="AUBJ02000001">
    <property type="protein sequence ID" value="MCP2333478.1"/>
    <property type="molecule type" value="Genomic_DNA"/>
</dbReference>
<dbReference type="SUPFAM" id="SSF53474">
    <property type="entry name" value="alpha/beta-Hydrolases"/>
    <property type="match status" value="1"/>
</dbReference>
<dbReference type="Pfam" id="PF12697">
    <property type="entry name" value="Abhydrolase_6"/>
    <property type="match status" value="1"/>
</dbReference>
<dbReference type="Gene3D" id="3.40.50.1820">
    <property type="entry name" value="alpha/beta hydrolase"/>
    <property type="match status" value="1"/>
</dbReference>
<comment type="caution">
    <text evidence="3">The sequence shown here is derived from an EMBL/GenBank/DDBJ whole genome shotgun (WGS) entry which is preliminary data.</text>
</comment>
<dbReference type="RefSeq" id="WP_026419481.1">
    <property type="nucleotide sequence ID" value="NZ_AUBJ02000001.1"/>
</dbReference>
<evidence type="ECO:0000313" key="4">
    <source>
        <dbReference type="Proteomes" id="UP000791080"/>
    </source>
</evidence>
<protein>
    <submittedName>
        <fullName evidence="3">Pimeloyl-ACP methyl ester carboxylesterase</fullName>
    </submittedName>
</protein>
<dbReference type="InterPro" id="IPR029058">
    <property type="entry name" value="AB_hydrolase_fold"/>
</dbReference>
<evidence type="ECO:0000259" key="2">
    <source>
        <dbReference type="Pfam" id="PF12697"/>
    </source>
</evidence>
<accession>A0ABT1JMX3</accession>
<dbReference type="Proteomes" id="UP000791080">
    <property type="component" value="Unassembled WGS sequence"/>
</dbReference>
<dbReference type="PANTHER" id="PTHR43194:SF2">
    <property type="entry name" value="PEROXISOMAL MEMBRANE PROTEIN LPX1"/>
    <property type="match status" value="1"/>
</dbReference>
<keyword evidence="1" id="KW-1133">Transmembrane helix</keyword>
<name>A0ABT1JMX3_ACTCY</name>
<evidence type="ECO:0000256" key="1">
    <source>
        <dbReference type="SAM" id="Phobius"/>
    </source>
</evidence>
<dbReference type="InterPro" id="IPR000073">
    <property type="entry name" value="AB_hydrolase_1"/>
</dbReference>
<gene>
    <name evidence="3" type="ORF">G443_003748</name>
</gene>
<keyword evidence="4" id="KW-1185">Reference proteome</keyword>
<proteinExistence type="predicted"/>
<reference evidence="3 4" key="1">
    <citation type="submission" date="2013-07" db="EMBL/GenBank/DDBJ databases">
        <authorList>
            <consortium name="DOE Joint Genome Institute"/>
            <person name="Reeve W."/>
            <person name="Huntemann M."/>
            <person name="Han J."/>
            <person name="Chen A."/>
            <person name="Kyrpides N."/>
            <person name="Mavromatis K."/>
            <person name="Markowitz V."/>
            <person name="Palaniappan K."/>
            <person name="Ivanova N."/>
            <person name="Schaumberg A."/>
            <person name="Pati A."/>
            <person name="Liolios K."/>
            <person name="Nordberg H.P."/>
            <person name="Cantor M.N."/>
            <person name="Hua S.X."/>
            <person name="Woyke T."/>
        </authorList>
    </citation>
    <scope>NUCLEOTIDE SEQUENCE [LARGE SCALE GENOMIC DNA]</scope>
    <source>
        <strain evidence="3 4">DSM 43889</strain>
    </source>
</reference>
<reference evidence="3 4" key="2">
    <citation type="submission" date="2022-06" db="EMBL/GenBank/DDBJ databases">
        <title>Genomic Encyclopedia of Type Strains, Phase I: the one thousand microbial genomes (KMG-I) project.</title>
        <authorList>
            <person name="Kyrpides N."/>
        </authorList>
    </citation>
    <scope>NUCLEOTIDE SEQUENCE [LARGE SCALE GENOMIC DNA]</scope>
    <source>
        <strain evidence="3 4">DSM 43889</strain>
    </source>
</reference>
<feature type="transmembrane region" description="Helical" evidence="1">
    <location>
        <begin position="6"/>
        <end position="27"/>
    </location>
</feature>
<keyword evidence="1" id="KW-0812">Transmembrane</keyword>
<keyword evidence="1" id="KW-0472">Membrane</keyword>
<organism evidence="3 4">
    <name type="scientific">Actinoalloteichus caeruleus DSM 43889</name>
    <dbReference type="NCBI Taxonomy" id="1120930"/>
    <lineage>
        <taxon>Bacteria</taxon>
        <taxon>Bacillati</taxon>
        <taxon>Actinomycetota</taxon>
        <taxon>Actinomycetes</taxon>
        <taxon>Pseudonocardiales</taxon>
        <taxon>Pseudonocardiaceae</taxon>
        <taxon>Actinoalloteichus</taxon>
        <taxon>Actinoalloteichus cyanogriseus</taxon>
    </lineage>
</organism>
<feature type="domain" description="AB hydrolase-1" evidence="2">
    <location>
        <begin position="79"/>
        <end position="335"/>
    </location>
</feature>